<feature type="coiled-coil region" evidence="1">
    <location>
        <begin position="787"/>
        <end position="825"/>
    </location>
</feature>
<sequence>MVWRGRTAPVRPPHVRYVASTTVIAIAIAIAMVSPTTKVDRADMLTNKPLLPPTSATYLAPLSALSSPTSDSDSPTSVSSASTTISNGSSFISNGCWAHSRQQSTGSTTSSNGTSLPPSTNSAVLYIPASSTSTIPTSRHLPQTSLQQSLSSSPAGLDPMQYVHTAIPVSLSAVPSIVDPLALDSFRLLAASAAPQYSQYVSLPHQPMVIDPLQQAYYNEFQRQTSLNIPRYPQSYATLPLPSQQLVVPTLPPQTMPSTLPAALQTAVPIVADVTDSLGTLRRQSLISQATTLCPTAAFQYAQIPVTTDGTLSGSIQPQTISASTPSMLLQAQLAAARSDPWKLRVGQLEAELRRAREEVDERSALLESMHTHTNGSITRDADPQETIEALRMEVTTAMLEFARDSADMRERLRMAEKSKSGDPHAMSKLEGKVAELERRLGDGTPTVPDAGQDGIEELRARLTDIEGVLAVTQEELANSIHLKEVYDRTTTQQVIRIRQMEEKCSLLQNLCKELEGRVRDQDSELNRVRSMSVNPLVDTMASPNSASATDETAGMDRALVALQFAEQRIAKLDDEVSKLTTKSQEHELAHLTANHELEQLRGAHEIEKAAAAKKIQELEQSRVASIKAYELRVKQYGEENAKLQSRVNILEADLKRTLHELHKATDESGLLSAGYNSVRGELETLRELLTKTPAAAISEGELVALRSENTKLKKHKADLEAHSQQALQVYNEMVTLIEERDGQIEQLEKLLEGYQKAGLPLTDGTTADPSATEKIISELADSRSKLTSLEAQNDVLTSMLSQQREQHNDEVHKLRSDLDAAERKSSEALVRLEALKSGNGSGSLSLPELENIVTNLRIALQDKSEDANQLKSLLSTLNYELLAKDKTMNDMLRYVRAEHDERPNCLSSSGHKNTPTKRMVDEGGTSQGGSNKSRKTRKNTRRREKRRKSDLRSSGPSVVVGLM</sequence>
<comment type="caution">
    <text evidence="4">The sequence shown here is derived from an EMBL/GenBank/DDBJ whole genome shotgun (WGS) entry which is preliminary data.</text>
</comment>
<evidence type="ECO:0000256" key="3">
    <source>
        <dbReference type="SAM" id="Phobius"/>
    </source>
</evidence>
<feature type="coiled-coil region" evidence="1">
    <location>
        <begin position="556"/>
        <end position="668"/>
    </location>
</feature>
<keyword evidence="5" id="KW-1185">Reference proteome</keyword>
<feature type="coiled-coil region" evidence="1">
    <location>
        <begin position="456"/>
        <end position="532"/>
    </location>
</feature>
<gene>
    <name evidence="4" type="ORF">SeMB42_g01962</name>
</gene>
<dbReference type="EMBL" id="QEAN01000056">
    <property type="protein sequence ID" value="TPX51312.1"/>
    <property type="molecule type" value="Genomic_DNA"/>
</dbReference>
<organism evidence="4 5">
    <name type="scientific">Synchytrium endobioticum</name>
    <dbReference type="NCBI Taxonomy" id="286115"/>
    <lineage>
        <taxon>Eukaryota</taxon>
        <taxon>Fungi</taxon>
        <taxon>Fungi incertae sedis</taxon>
        <taxon>Chytridiomycota</taxon>
        <taxon>Chytridiomycota incertae sedis</taxon>
        <taxon>Chytridiomycetes</taxon>
        <taxon>Synchytriales</taxon>
        <taxon>Synchytriaceae</taxon>
        <taxon>Synchytrium</taxon>
    </lineage>
</organism>
<proteinExistence type="predicted"/>
<dbReference type="VEuPathDB" id="FungiDB:SeMB42_g01962"/>
<name>A0A507DI11_9FUNG</name>
<feature type="transmembrane region" description="Helical" evidence="3">
    <location>
        <begin position="15"/>
        <end position="34"/>
    </location>
</feature>
<feature type="region of interest" description="Disordered" evidence="2">
    <location>
        <begin position="902"/>
        <end position="964"/>
    </location>
</feature>
<keyword evidence="3" id="KW-0472">Membrane</keyword>
<protein>
    <submittedName>
        <fullName evidence="4">Uncharacterized protein</fullName>
    </submittedName>
</protein>
<evidence type="ECO:0000256" key="1">
    <source>
        <dbReference type="SAM" id="Coils"/>
    </source>
</evidence>
<keyword evidence="3" id="KW-0812">Transmembrane</keyword>
<feature type="compositionally biased region" description="Basic residues" evidence="2">
    <location>
        <begin position="933"/>
        <end position="950"/>
    </location>
</feature>
<keyword evidence="1" id="KW-0175">Coiled coil</keyword>
<reference evidence="4 5" key="1">
    <citation type="journal article" date="2019" name="Sci. Rep.">
        <title>Comparative genomics of chytrid fungi reveal insights into the obligate biotrophic and pathogenic lifestyle of Synchytrium endobioticum.</title>
        <authorList>
            <person name="van de Vossenberg B.T.L.H."/>
            <person name="Warris S."/>
            <person name="Nguyen H.D.T."/>
            <person name="van Gent-Pelzer M.P.E."/>
            <person name="Joly D.L."/>
            <person name="van de Geest H.C."/>
            <person name="Bonants P.J.M."/>
            <person name="Smith D.S."/>
            <person name="Levesque C.A."/>
            <person name="van der Lee T.A.J."/>
        </authorList>
    </citation>
    <scope>NUCLEOTIDE SEQUENCE [LARGE SCALE GENOMIC DNA]</scope>
    <source>
        <strain evidence="4 5">MB42</strain>
    </source>
</reference>
<evidence type="ECO:0000313" key="4">
    <source>
        <dbReference type="EMBL" id="TPX51312.1"/>
    </source>
</evidence>
<feature type="region of interest" description="Disordered" evidence="2">
    <location>
        <begin position="133"/>
        <end position="153"/>
    </location>
</feature>
<evidence type="ECO:0000313" key="5">
    <source>
        <dbReference type="Proteomes" id="UP000317494"/>
    </source>
</evidence>
<accession>A0A507DI11</accession>
<dbReference type="AlphaFoldDB" id="A0A507DI11"/>
<feature type="region of interest" description="Disordered" evidence="2">
    <location>
        <begin position="64"/>
        <end position="85"/>
    </location>
</feature>
<dbReference type="Proteomes" id="UP000317494">
    <property type="component" value="Unassembled WGS sequence"/>
</dbReference>
<feature type="coiled-coil region" evidence="1">
    <location>
        <begin position="703"/>
        <end position="758"/>
    </location>
</feature>
<keyword evidence="3" id="KW-1133">Transmembrane helix</keyword>
<evidence type="ECO:0000256" key="2">
    <source>
        <dbReference type="SAM" id="MobiDB-lite"/>
    </source>
</evidence>